<dbReference type="Proteomes" id="UP001172756">
    <property type="component" value="Unassembled WGS sequence"/>
</dbReference>
<evidence type="ECO:0000313" key="3">
    <source>
        <dbReference type="EMBL" id="MDN4483305.1"/>
    </source>
</evidence>
<evidence type="ECO:0000259" key="2">
    <source>
        <dbReference type="Pfam" id="PF13845"/>
    </source>
</evidence>
<dbReference type="RefSeq" id="WP_301153544.1">
    <property type="nucleotide sequence ID" value="NZ_JAUHPZ010000012.1"/>
</dbReference>
<evidence type="ECO:0000256" key="1">
    <source>
        <dbReference type="SAM" id="SignalP"/>
    </source>
</evidence>
<organism evidence="3 4">
    <name type="scientific">Demequina lignilytica</name>
    <dbReference type="NCBI Taxonomy" id="3051663"/>
    <lineage>
        <taxon>Bacteria</taxon>
        <taxon>Bacillati</taxon>
        <taxon>Actinomycetota</taxon>
        <taxon>Actinomycetes</taxon>
        <taxon>Micrococcales</taxon>
        <taxon>Demequinaceae</taxon>
        <taxon>Demequina</taxon>
    </lineage>
</organism>
<dbReference type="EMBL" id="JAUHQB010000004">
    <property type="protein sequence ID" value="MDN4483305.1"/>
    <property type="molecule type" value="Genomic_DNA"/>
</dbReference>
<dbReference type="Pfam" id="PF13845">
    <property type="entry name" value="Septum_form"/>
    <property type="match status" value="1"/>
</dbReference>
<dbReference type="InterPro" id="IPR026004">
    <property type="entry name" value="Septum_form"/>
</dbReference>
<accession>A0AB35MHM6</accession>
<dbReference type="PROSITE" id="PS51257">
    <property type="entry name" value="PROKAR_LIPOPROTEIN"/>
    <property type="match status" value="1"/>
</dbReference>
<proteinExistence type="predicted"/>
<keyword evidence="1" id="KW-0732">Signal</keyword>
<comment type="caution">
    <text evidence="3">The sequence shown here is derived from an EMBL/GenBank/DDBJ whole genome shotgun (WGS) entry which is preliminary data.</text>
</comment>
<feature type="signal peptide" evidence="1">
    <location>
        <begin position="1"/>
        <end position="19"/>
    </location>
</feature>
<feature type="domain" description="Septum formation-related" evidence="2">
    <location>
        <begin position="32"/>
        <end position="142"/>
    </location>
</feature>
<reference evidence="3 4" key="1">
    <citation type="submission" date="2023-06" db="EMBL/GenBank/DDBJ databases">
        <title>SYSU T0a273.</title>
        <authorList>
            <person name="Gao L."/>
            <person name="Fang B.-Z."/>
            <person name="Li W.-J."/>
        </authorList>
    </citation>
    <scope>NUCLEOTIDE SEQUENCE [LARGE SCALE GENOMIC DNA]</scope>
    <source>
        <strain evidence="3 4">SYSU T0a273</strain>
    </source>
</reference>
<feature type="chain" id="PRO_5044287112" evidence="1">
    <location>
        <begin position="20"/>
        <end position="144"/>
    </location>
</feature>
<dbReference type="AlphaFoldDB" id="A0AB35MHM6"/>
<protein>
    <submittedName>
        <fullName evidence="3">Septum formation family protein</fullName>
    </submittedName>
</protein>
<name>A0AB35MHM6_9MICO</name>
<sequence>MRRTAVILVSGLAASLALAGCSQDPPVPLVLGDCLIISGVGDSGDSVPTVACDEAHEAEVYATFDVGGSDTYDEEAVVAEVEEECVARFEAYTGEPYSSSPLDIFYTWPLAEGWDAGERGAVCAAFVPDESGAPQLFEGTLAAF</sequence>
<gene>
    <name evidence="3" type="ORF">QQ002_07115</name>
</gene>
<evidence type="ECO:0000313" key="4">
    <source>
        <dbReference type="Proteomes" id="UP001172756"/>
    </source>
</evidence>